<dbReference type="GO" id="GO:0070979">
    <property type="term" value="P:protein K11-linked ubiquitination"/>
    <property type="evidence" value="ECO:0007669"/>
    <property type="project" value="TreeGrafter"/>
</dbReference>
<keyword evidence="3" id="KW-0833">Ubl conjugation pathway</keyword>
<sequence>MSIVPDSDPREYRPPPPHEFKPVGLKLYKPKRNTFDRGLVLREPEVHFSGKNREIWSFEFLGMHVPKNRYADPSVIPRGLKWARKSREMKRGGKDLVMHRLFLDQLTKEQVNWDLWAMIDPMVHADLLRSRQATGQRILLEGPFCRQWYLGERVVRQSLGYNVFRVPKPIPFSMLNAKHLTMEDVERWTKGEDAATFLEEGGDYEEYRVKRLMPIFGAHPTSQTPRTRSVPTATGGEGAEVIGGASLEELPQLPEQVIYYSSRGHRRSVDIPSPENVELALAPSVQQVSREYVESCFRCLSGMSALIRQKSMDDESKLMVIERQSMMIKDLEARLLVNQDQRVASAGHSASAPQGERASTMGRGSGDDDRDKEDNEEEDDEEDNVGSEDEEEGEEESEEEDREIASREASPSGPSSKKPRRRRDVGAYQRTGELLSNFLSAMHLADAESEVAAIEAFAAFKIAEEMFLSVSKSQILILKLYMSVPYIGKIIGTMLSAFCRGHLKLAHQLCDELGVLASSVTGVDVELKTEASLRHARLLLAANQFSQVYYFAHAEL</sequence>
<dbReference type="AlphaFoldDB" id="A0A834L681"/>
<proteinExistence type="predicted"/>
<feature type="compositionally biased region" description="Basic and acidic residues" evidence="5">
    <location>
        <begin position="7"/>
        <end position="21"/>
    </location>
</feature>
<dbReference type="EMBL" id="WJXA01000012">
    <property type="protein sequence ID" value="KAF7123811.1"/>
    <property type="molecule type" value="Genomic_DNA"/>
</dbReference>
<keyword evidence="7" id="KW-1185">Reference proteome</keyword>
<evidence type="ECO:0000256" key="1">
    <source>
        <dbReference type="ARBA" id="ARBA00022618"/>
    </source>
</evidence>
<dbReference type="PANTHER" id="PTHR12830:SF9">
    <property type="entry name" value="ANAPHASE-PROMOTING COMPLEX SUBUNIT 5"/>
    <property type="match status" value="1"/>
</dbReference>
<comment type="caution">
    <text evidence="6">The sequence shown here is derived from an EMBL/GenBank/DDBJ whole genome shotgun (WGS) entry which is preliminary data.</text>
</comment>
<dbReference type="GO" id="GO:0051301">
    <property type="term" value="P:cell division"/>
    <property type="evidence" value="ECO:0007669"/>
    <property type="project" value="UniProtKB-KW"/>
</dbReference>
<keyword evidence="4" id="KW-0131">Cell cycle</keyword>
<evidence type="ECO:0000256" key="5">
    <source>
        <dbReference type="SAM" id="MobiDB-lite"/>
    </source>
</evidence>
<evidence type="ECO:0000313" key="6">
    <source>
        <dbReference type="EMBL" id="KAF7123811.1"/>
    </source>
</evidence>
<accession>A0A834L681</accession>
<keyword evidence="2" id="KW-0498">Mitosis</keyword>
<feature type="region of interest" description="Disordered" evidence="5">
    <location>
        <begin position="344"/>
        <end position="425"/>
    </location>
</feature>
<dbReference type="InterPro" id="IPR037679">
    <property type="entry name" value="Apc5"/>
</dbReference>
<evidence type="ECO:0000256" key="3">
    <source>
        <dbReference type="ARBA" id="ARBA00022786"/>
    </source>
</evidence>
<protein>
    <submittedName>
        <fullName evidence="6">Uncharacterized protein</fullName>
    </submittedName>
</protein>
<dbReference type="GO" id="GO:0005680">
    <property type="term" value="C:anaphase-promoting complex"/>
    <property type="evidence" value="ECO:0007669"/>
    <property type="project" value="InterPro"/>
</dbReference>
<feature type="region of interest" description="Disordered" evidence="5">
    <location>
        <begin position="1"/>
        <end position="21"/>
    </location>
</feature>
<gene>
    <name evidence="6" type="ORF">RHSIM_Rhsim12G0011200</name>
</gene>
<evidence type="ECO:0000313" key="7">
    <source>
        <dbReference type="Proteomes" id="UP000626092"/>
    </source>
</evidence>
<organism evidence="6 7">
    <name type="scientific">Rhododendron simsii</name>
    <name type="common">Sims's rhododendron</name>
    <dbReference type="NCBI Taxonomy" id="118357"/>
    <lineage>
        <taxon>Eukaryota</taxon>
        <taxon>Viridiplantae</taxon>
        <taxon>Streptophyta</taxon>
        <taxon>Embryophyta</taxon>
        <taxon>Tracheophyta</taxon>
        <taxon>Spermatophyta</taxon>
        <taxon>Magnoliopsida</taxon>
        <taxon>eudicotyledons</taxon>
        <taxon>Gunneridae</taxon>
        <taxon>Pentapetalae</taxon>
        <taxon>asterids</taxon>
        <taxon>Ericales</taxon>
        <taxon>Ericaceae</taxon>
        <taxon>Ericoideae</taxon>
        <taxon>Rhodoreae</taxon>
        <taxon>Rhododendron</taxon>
    </lineage>
</organism>
<feature type="compositionally biased region" description="Acidic residues" evidence="5">
    <location>
        <begin position="374"/>
        <end position="402"/>
    </location>
</feature>
<evidence type="ECO:0000256" key="4">
    <source>
        <dbReference type="ARBA" id="ARBA00023306"/>
    </source>
</evidence>
<dbReference type="GO" id="GO:0031145">
    <property type="term" value="P:anaphase-promoting complex-dependent catabolic process"/>
    <property type="evidence" value="ECO:0007669"/>
    <property type="project" value="TreeGrafter"/>
</dbReference>
<dbReference type="Proteomes" id="UP000626092">
    <property type="component" value="Unassembled WGS sequence"/>
</dbReference>
<dbReference type="PANTHER" id="PTHR12830">
    <property type="entry name" value="ANAPHASE-PROMOTING COMPLEX SUBUNIT 5"/>
    <property type="match status" value="1"/>
</dbReference>
<dbReference type="GO" id="GO:0045842">
    <property type="term" value="P:positive regulation of mitotic metaphase/anaphase transition"/>
    <property type="evidence" value="ECO:0007669"/>
    <property type="project" value="TreeGrafter"/>
</dbReference>
<name>A0A834L681_RHOSS</name>
<keyword evidence="1" id="KW-0132">Cell division</keyword>
<evidence type="ECO:0000256" key="2">
    <source>
        <dbReference type="ARBA" id="ARBA00022776"/>
    </source>
</evidence>
<reference evidence="6" key="1">
    <citation type="submission" date="2019-11" db="EMBL/GenBank/DDBJ databases">
        <authorList>
            <person name="Liu Y."/>
            <person name="Hou J."/>
            <person name="Li T.-Q."/>
            <person name="Guan C.-H."/>
            <person name="Wu X."/>
            <person name="Wu H.-Z."/>
            <person name="Ling F."/>
            <person name="Zhang R."/>
            <person name="Shi X.-G."/>
            <person name="Ren J.-P."/>
            <person name="Chen E.-F."/>
            <person name="Sun J.-M."/>
        </authorList>
    </citation>
    <scope>NUCLEOTIDE SEQUENCE</scope>
    <source>
        <strain evidence="6">Adult_tree_wgs_1</strain>
        <tissue evidence="6">Leaves</tissue>
    </source>
</reference>